<evidence type="ECO:0000259" key="5">
    <source>
        <dbReference type="Pfam" id="PF22972"/>
    </source>
</evidence>
<feature type="domain" description="PP4R3 EVH1-like" evidence="5">
    <location>
        <begin position="12"/>
        <end position="115"/>
    </location>
</feature>
<feature type="region of interest" description="Disordered" evidence="3">
    <location>
        <begin position="746"/>
        <end position="868"/>
    </location>
</feature>
<organism evidence="6 7">
    <name type="scientific">Pseudogymnoascus destructans (strain ATCC MYA-4855 / 20631-21)</name>
    <name type="common">Bat white-nose syndrome fungus</name>
    <name type="synonym">Geomyces destructans</name>
    <dbReference type="NCBI Taxonomy" id="658429"/>
    <lineage>
        <taxon>Eukaryota</taxon>
        <taxon>Fungi</taxon>
        <taxon>Dikarya</taxon>
        <taxon>Ascomycota</taxon>
        <taxon>Pezizomycotina</taxon>
        <taxon>Leotiomycetes</taxon>
        <taxon>Thelebolales</taxon>
        <taxon>Thelebolaceae</taxon>
        <taxon>Pseudogymnoascus</taxon>
    </lineage>
</organism>
<feature type="compositionally biased region" description="Gly residues" evidence="3">
    <location>
        <begin position="828"/>
        <end position="844"/>
    </location>
</feature>
<feature type="compositionally biased region" description="Gly residues" evidence="3">
    <location>
        <begin position="671"/>
        <end position="681"/>
    </location>
</feature>
<dbReference type="InterPro" id="IPR011989">
    <property type="entry name" value="ARM-like"/>
</dbReference>
<reference evidence="7" key="1">
    <citation type="submission" date="2010-09" db="EMBL/GenBank/DDBJ databases">
        <title>The genome sequence of Geomyces destructans 20631-21.</title>
        <authorList>
            <consortium name="The Broad Institute Genome Sequencing Platform"/>
            <person name="Cuomo C.A."/>
            <person name="Blehert D.S."/>
            <person name="Lorch J.M."/>
            <person name="Young S.K."/>
            <person name="Zeng Q."/>
            <person name="Gargeya S."/>
            <person name="Fitzgerald M."/>
            <person name="Haas B."/>
            <person name="Abouelleil A."/>
            <person name="Alvarado L."/>
            <person name="Arachchi H.M."/>
            <person name="Berlin A."/>
            <person name="Brown A."/>
            <person name="Chapman S.B."/>
            <person name="Chen Z."/>
            <person name="Dunbar C."/>
            <person name="Freedman E."/>
            <person name="Gearin G."/>
            <person name="Gellesch M."/>
            <person name="Goldberg J."/>
            <person name="Griggs A."/>
            <person name="Gujja S."/>
            <person name="Heiman D."/>
            <person name="Howarth C."/>
            <person name="Larson L."/>
            <person name="Lui A."/>
            <person name="MacDonald P.J.P."/>
            <person name="Montmayeur A."/>
            <person name="Murphy C."/>
            <person name="Neiman D."/>
            <person name="Pearson M."/>
            <person name="Priest M."/>
            <person name="Roberts A."/>
            <person name="Saif S."/>
            <person name="Shea T."/>
            <person name="Shenoy N."/>
            <person name="Sisk P."/>
            <person name="Stolte C."/>
            <person name="Sykes S."/>
            <person name="Wortman J."/>
            <person name="Nusbaum C."/>
            <person name="Birren B."/>
        </authorList>
    </citation>
    <scope>NUCLEOTIDE SEQUENCE [LARGE SCALE GENOMIC DNA]</scope>
    <source>
        <strain evidence="7">ATCC MYA-4855 / 20631-21</strain>
    </source>
</reference>
<feature type="compositionally biased region" description="Low complexity" evidence="3">
    <location>
        <begin position="801"/>
        <end position="813"/>
    </location>
</feature>
<dbReference type="Pfam" id="PF22972">
    <property type="entry name" value="EVH1_PP4R3"/>
    <property type="match status" value="1"/>
</dbReference>
<feature type="domain" description="Serine/threonine-protein phosphatase 4 regulatory subunit 3-like central" evidence="4">
    <location>
        <begin position="148"/>
        <end position="648"/>
    </location>
</feature>
<dbReference type="OrthoDB" id="27483at2759"/>
<dbReference type="GO" id="GO:0006974">
    <property type="term" value="P:DNA damage response"/>
    <property type="evidence" value="ECO:0007669"/>
    <property type="project" value="TreeGrafter"/>
</dbReference>
<dbReference type="Gene3D" id="1.25.10.10">
    <property type="entry name" value="Leucine-rich Repeat Variant"/>
    <property type="match status" value="1"/>
</dbReference>
<comment type="subcellular location">
    <subcellularLocation>
        <location evidence="1">Nucleus</location>
    </subcellularLocation>
</comment>
<dbReference type="AlphaFoldDB" id="L8FSG5"/>
<dbReference type="GO" id="GO:0005654">
    <property type="term" value="C:nucleoplasm"/>
    <property type="evidence" value="ECO:0007669"/>
    <property type="project" value="TreeGrafter"/>
</dbReference>
<evidence type="ECO:0000256" key="1">
    <source>
        <dbReference type="ARBA" id="ARBA00004123"/>
    </source>
</evidence>
<dbReference type="InterPro" id="IPR011993">
    <property type="entry name" value="PH-like_dom_sf"/>
</dbReference>
<accession>L8FSG5</accession>
<dbReference type="EMBL" id="GL573183">
    <property type="protein sequence ID" value="ELR03509.1"/>
    <property type="molecule type" value="Genomic_DNA"/>
</dbReference>
<dbReference type="InterPro" id="IPR055236">
    <property type="entry name" value="EVH1_PP4R3"/>
</dbReference>
<evidence type="ECO:0000256" key="3">
    <source>
        <dbReference type="SAM" id="MobiDB-lite"/>
    </source>
</evidence>
<dbReference type="InterPro" id="IPR016024">
    <property type="entry name" value="ARM-type_fold"/>
</dbReference>
<dbReference type="Proteomes" id="UP000011064">
    <property type="component" value="Unassembled WGS sequence"/>
</dbReference>
<evidence type="ECO:0000313" key="6">
    <source>
        <dbReference type="EMBL" id="ELR03509.1"/>
    </source>
</evidence>
<evidence type="ECO:0000256" key="2">
    <source>
        <dbReference type="ARBA" id="ARBA00023242"/>
    </source>
</evidence>
<name>L8FSG5_PSED2</name>
<dbReference type="PANTHER" id="PTHR23318:SF0">
    <property type="entry name" value="SERINE_THREONINE-PROTEIN PHOSPHATASE 4 REGULATORY SUBUNIT 3"/>
    <property type="match status" value="1"/>
</dbReference>
<dbReference type="InterPro" id="IPR006887">
    <property type="entry name" value="P4R3-like_central_dom"/>
</dbReference>
<dbReference type="InterPro" id="IPR051137">
    <property type="entry name" value="PP4R3-like"/>
</dbReference>
<dbReference type="Pfam" id="PF04802">
    <property type="entry name" value="PP4R3"/>
    <property type="match status" value="1"/>
</dbReference>
<dbReference type="SUPFAM" id="SSF48371">
    <property type="entry name" value="ARM repeat"/>
    <property type="match status" value="1"/>
</dbReference>
<feature type="region of interest" description="Disordered" evidence="3">
    <location>
        <begin position="699"/>
        <end position="724"/>
    </location>
</feature>
<dbReference type="GO" id="GO:0030289">
    <property type="term" value="C:protein phosphatase 4 complex"/>
    <property type="evidence" value="ECO:0007669"/>
    <property type="project" value="TreeGrafter"/>
</dbReference>
<feature type="region of interest" description="Disordered" evidence="3">
    <location>
        <begin position="661"/>
        <end position="683"/>
    </location>
</feature>
<dbReference type="FunCoup" id="L8FSG5">
    <property type="interactions" value="867"/>
</dbReference>
<gene>
    <name evidence="6" type="ORF">GMDG_01260</name>
</gene>
<sequence length="868" mass="96885">MAQAVPNPPSGRKRVKVYELRNNDWFDRGTGFAIASSTWDHADGEPRIIVEAEEGPERLLLETQISRQGGFAKQQETLIIWTEPVNGVDMALSFQESDGCTAIWKFINMVQQQMVVNGGPDDALSEDMAPEASPVNLPVPDINNLKEVELEMRQLNNTQAGRDALAKFVIHEEYIPKLVPLVEEAEAAQRLQELHRLCNIVKMLILLNDNDIIEYAMTDEVFLGVMGALEYDPDFPSHKANHRQWLGDESRYKEVVRIDDDQVRRKIHHTYRLQYLKDVALARVLDDPTFSILNSLIFYYQVDIIQHIQGNPQFLNDLFTIFGPEEKDEKRKKDAVLFIQQCCAIAKNFQPPARNSLYNNFLSHGLLAVINYALAHGDVAVRVGATDVLVSVIDHDPQMIRQTIFRQISEKQRPLTDSLIDLLLVEVDLGVKAQIADAIKVLLDPGSQQGPQEAMGKLGMEFGGRGRPQVDPQQEGFLVKFYEESAKRLFSPLVELKDKENLAFNVQQVSLFEHLIEILWFFIRQHQHRSKYFVLAESLGQRIAQLLSCPEKHLKLTALKFFRNLLGLNDEFYNQQMIQEHLLEPILNTLLDTMPRNNLLNSACLDFFEYIRNHGVPIMVSHLVERYRDKIQDITYVDTFTALISRFDHASQGYASNMDASFLDTEDEGPGGRSQPGGGRRWQGVRDLDAAEEQYFNTSDDEDELAGANPPPSASVNGASPLAKPLVDYTSDEETDMTDAELAGILPSREAGSPPAPEKEVERKSASPPPPERVSEKRHREEDEEDELTKLASQQSKRRNSSSSVVSVGSNGSAPMLRRKRSFNSSRDGGGGGGGGGGEGGGGRKISISLAPAIRSGGEGGTGADDGS</sequence>
<dbReference type="GO" id="GO:0072542">
    <property type="term" value="F:protein phosphatase activator activity"/>
    <property type="evidence" value="ECO:0007669"/>
    <property type="project" value="TreeGrafter"/>
</dbReference>
<dbReference type="Gene3D" id="2.30.29.30">
    <property type="entry name" value="Pleckstrin-homology domain (PH domain)/Phosphotyrosine-binding domain (PTB)"/>
    <property type="match status" value="1"/>
</dbReference>
<evidence type="ECO:0000313" key="7">
    <source>
        <dbReference type="Proteomes" id="UP000011064"/>
    </source>
</evidence>
<keyword evidence="7" id="KW-1185">Reference proteome</keyword>
<dbReference type="HOGENOM" id="CLU_004909_0_1_1"/>
<protein>
    <submittedName>
        <fullName evidence="6">Uncharacterized protein</fullName>
    </submittedName>
</protein>
<dbReference type="PANTHER" id="PTHR23318">
    <property type="entry name" value="ATP SYNTHASE GAMMA-RELATED"/>
    <property type="match status" value="1"/>
</dbReference>
<dbReference type="InParanoid" id="L8FSG5"/>
<evidence type="ECO:0000259" key="4">
    <source>
        <dbReference type="Pfam" id="PF04802"/>
    </source>
</evidence>
<keyword evidence="2" id="KW-0539">Nucleus</keyword>
<proteinExistence type="predicted"/>
<dbReference type="VEuPathDB" id="FungiDB:GMDG_01260"/>
<feature type="compositionally biased region" description="Gly residues" evidence="3">
    <location>
        <begin position="857"/>
        <end position="868"/>
    </location>
</feature>
<dbReference type="STRING" id="658429.L8FSG5"/>